<evidence type="ECO:0000313" key="6">
    <source>
        <dbReference type="EMBL" id="KUG23035.1"/>
    </source>
</evidence>
<sequence>MVTIIISFVIGLITGAFGGLVGIGGGLIMIPLMVEVLKLTQHKAHGTSLVALVFTGLGGATTYALHGAVDFTAAILLALTAIFTAPLGARYCNILAEKKLRKYFGVFLIFCSVLLILKPYLADFIGIAPGHIKTAVLLITGAATGFLSGMMGVGGGTIMVPVMVILLGFSQHTAQGTSLLVMVPAGAIGAFTHWKMGNVEKGILWGLIPGIILGTYLGGNFAYLFSDNILRSIFVVVILWMGIRYVKAIAPE</sequence>
<evidence type="ECO:0000256" key="3">
    <source>
        <dbReference type="ARBA" id="ARBA00022989"/>
    </source>
</evidence>
<dbReference type="AlphaFoldDB" id="A0A0W8FQA7"/>
<organism evidence="6">
    <name type="scientific">hydrocarbon metagenome</name>
    <dbReference type="NCBI Taxonomy" id="938273"/>
    <lineage>
        <taxon>unclassified sequences</taxon>
        <taxon>metagenomes</taxon>
        <taxon>ecological metagenomes</taxon>
    </lineage>
</organism>
<keyword evidence="4 5" id="KW-0472">Membrane</keyword>
<dbReference type="Pfam" id="PF01925">
    <property type="entry name" value="TauE"/>
    <property type="match status" value="1"/>
</dbReference>
<evidence type="ECO:0008006" key="7">
    <source>
        <dbReference type="Google" id="ProtNLM"/>
    </source>
</evidence>
<keyword evidence="3 5" id="KW-1133">Transmembrane helix</keyword>
<feature type="transmembrane region" description="Helical" evidence="5">
    <location>
        <begin position="232"/>
        <end position="250"/>
    </location>
</feature>
<feature type="transmembrane region" description="Helical" evidence="5">
    <location>
        <begin position="71"/>
        <end position="91"/>
    </location>
</feature>
<dbReference type="GO" id="GO:0016020">
    <property type="term" value="C:membrane"/>
    <property type="evidence" value="ECO:0007669"/>
    <property type="project" value="UniProtKB-SubCell"/>
</dbReference>
<feature type="transmembrane region" description="Helical" evidence="5">
    <location>
        <begin position="202"/>
        <end position="225"/>
    </location>
</feature>
<comment type="subcellular location">
    <subcellularLocation>
        <location evidence="1">Membrane</location>
        <topology evidence="1">Multi-pass membrane protein</topology>
    </subcellularLocation>
</comment>
<protein>
    <recommendedName>
        <fullName evidence="7">Membrane transporter protein</fullName>
    </recommendedName>
</protein>
<accession>A0A0W8FQA7</accession>
<comment type="caution">
    <text evidence="6">The sequence shown here is derived from an EMBL/GenBank/DDBJ whole genome shotgun (WGS) entry which is preliminary data.</text>
</comment>
<proteinExistence type="predicted"/>
<dbReference type="PANTHER" id="PTHR43701:SF2">
    <property type="entry name" value="MEMBRANE TRANSPORTER PROTEIN YJNA-RELATED"/>
    <property type="match status" value="1"/>
</dbReference>
<dbReference type="EMBL" id="LNQE01000925">
    <property type="protein sequence ID" value="KUG23035.1"/>
    <property type="molecule type" value="Genomic_DNA"/>
</dbReference>
<feature type="transmembrane region" description="Helical" evidence="5">
    <location>
        <begin position="46"/>
        <end position="65"/>
    </location>
</feature>
<evidence type="ECO:0000256" key="1">
    <source>
        <dbReference type="ARBA" id="ARBA00004141"/>
    </source>
</evidence>
<reference evidence="6" key="1">
    <citation type="journal article" date="2015" name="Proc. Natl. Acad. Sci. U.S.A.">
        <title>Networks of energetic and metabolic interactions define dynamics in microbial communities.</title>
        <authorList>
            <person name="Embree M."/>
            <person name="Liu J.K."/>
            <person name="Al-Bassam M.M."/>
            <person name="Zengler K."/>
        </authorList>
    </citation>
    <scope>NUCLEOTIDE SEQUENCE</scope>
</reference>
<evidence type="ECO:0000256" key="5">
    <source>
        <dbReference type="SAM" id="Phobius"/>
    </source>
</evidence>
<keyword evidence="2 5" id="KW-0812">Transmembrane</keyword>
<feature type="transmembrane region" description="Helical" evidence="5">
    <location>
        <begin position="103"/>
        <end position="122"/>
    </location>
</feature>
<dbReference type="InterPro" id="IPR051598">
    <property type="entry name" value="TSUP/Inactive_protease-like"/>
</dbReference>
<evidence type="ECO:0000256" key="4">
    <source>
        <dbReference type="ARBA" id="ARBA00023136"/>
    </source>
</evidence>
<name>A0A0W8FQA7_9ZZZZ</name>
<evidence type="ECO:0000256" key="2">
    <source>
        <dbReference type="ARBA" id="ARBA00022692"/>
    </source>
</evidence>
<feature type="transmembrane region" description="Helical" evidence="5">
    <location>
        <begin position="134"/>
        <end position="167"/>
    </location>
</feature>
<dbReference type="PANTHER" id="PTHR43701">
    <property type="entry name" value="MEMBRANE TRANSPORTER PROTEIN MJ0441-RELATED"/>
    <property type="match status" value="1"/>
</dbReference>
<feature type="transmembrane region" description="Helical" evidence="5">
    <location>
        <begin position="6"/>
        <end position="34"/>
    </location>
</feature>
<feature type="transmembrane region" description="Helical" evidence="5">
    <location>
        <begin position="179"/>
        <end position="196"/>
    </location>
</feature>
<dbReference type="InterPro" id="IPR002781">
    <property type="entry name" value="TM_pro_TauE-like"/>
</dbReference>
<gene>
    <name evidence="6" type="ORF">ASZ90_007177</name>
</gene>